<dbReference type="RefSeq" id="WP_132687844.1">
    <property type="nucleotide sequence ID" value="NZ_SKBU01000005.1"/>
</dbReference>
<dbReference type="AlphaFoldDB" id="A0A4R1BR08"/>
<protein>
    <submittedName>
        <fullName evidence="1">Uncharacterized protein</fullName>
    </submittedName>
</protein>
<sequence>MSEERQGVLARFWNRIFSSRSSTAREERVIEYIIHRMNEGAHLRDIVGEEYVRRNLSQSQIERVLQDPRIVEAAREHMQEEFLSGRLDPGKR</sequence>
<organism evidence="1 2">
    <name type="scientific">Rubrobacter taiwanensis</name>
    <dbReference type="NCBI Taxonomy" id="185139"/>
    <lineage>
        <taxon>Bacteria</taxon>
        <taxon>Bacillati</taxon>
        <taxon>Actinomycetota</taxon>
        <taxon>Rubrobacteria</taxon>
        <taxon>Rubrobacterales</taxon>
        <taxon>Rubrobacteraceae</taxon>
        <taxon>Rubrobacter</taxon>
    </lineage>
</organism>
<name>A0A4R1BR08_9ACTN</name>
<proteinExistence type="predicted"/>
<reference evidence="1 2" key="1">
    <citation type="submission" date="2019-03" db="EMBL/GenBank/DDBJ databases">
        <title>Whole genome sequence of a novel Rubrobacter taiwanensis strain, isolated from Yellowstone National Park.</title>
        <authorList>
            <person name="Freed S."/>
            <person name="Ramaley R.F."/>
            <person name="Kyndt J.A."/>
        </authorList>
    </citation>
    <scope>NUCLEOTIDE SEQUENCE [LARGE SCALE GENOMIC DNA]</scope>
    <source>
        <strain evidence="1 2">Yellowstone</strain>
    </source>
</reference>
<dbReference type="OrthoDB" id="5244091at2"/>
<accession>A0A4R1BR08</accession>
<evidence type="ECO:0000313" key="2">
    <source>
        <dbReference type="Proteomes" id="UP000295244"/>
    </source>
</evidence>
<dbReference type="Proteomes" id="UP000295244">
    <property type="component" value="Unassembled WGS sequence"/>
</dbReference>
<comment type="caution">
    <text evidence="1">The sequence shown here is derived from an EMBL/GenBank/DDBJ whole genome shotgun (WGS) entry which is preliminary data.</text>
</comment>
<dbReference type="EMBL" id="SKBU01000005">
    <property type="protein sequence ID" value="TCJ20199.1"/>
    <property type="molecule type" value="Genomic_DNA"/>
</dbReference>
<keyword evidence="2" id="KW-1185">Reference proteome</keyword>
<evidence type="ECO:0000313" key="1">
    <source>
        <dbReference type="EMBL" id="TCJ20199.1"/>
    </source>
</evidence>
<gene>
    <name evidence="1" type="ORF">E0L93_02085</name>
</gene>